<evidence type="ECO:0000256" key="9">
    <source>
        <dbReference type="ARBA" id="ARBA00022777"/>
    </source>
</evidence>
<evidence type="ECO:0000256" key="4">
    <source>
        <dbReference type="ARBA" id="ARBA00022475"/>
    </source>
</evidence>
<evidence type="ECO:0000256" key="7">
    <source>
        <dbReference type="ARBA" id="ARBA00022692"/>
    </source>
</evidence>
<evidence type="ECO:0000256" key="8">
    <source>
        <dbReference type="ARBA" id="ARBA00022741"/>
    </source>
</evidence>
<comment type="subcellular location">
    <subcellularLocation>
        <location evidence="2">Cell membrane</location>
        <topology evidence="2">Multi-pass membrane protein</topology>
    </subcellularLocation>
</comment>
<dbReference type="InterPro" id="IPR005467">
    <property type="entry name" value="His_kinase_dom"/>
</dbReference>
<dbReference type="GO" id="GO:0005524">
    <property type="term" value="F:ATP binding"/>
    <property type="evidence" value="ECO:0007669"/>
    <property type="project" value="UniProtKB-KW"/>
</dbReference>
<dbReference type="Gene3D" id="3.30.565.10">
    <property type="entry name" value="Histidine kinase-like ATPase, C-terminal domain"/>
    <property type="match status" value="1"/>
</dbReference>
<dbReference type="SUPFAM" id="SSF55874">
    <property type="entry name" value="ATPase domain of HSP90 chaperone/DNA topoisomerase II/histidine kinase"/>
    <property type="match status" value="1"/>
</dbReference>
<dbReference type="SMART" id="SM00388">
    <property type="entry name" value="HisKA"/>
    <property type="match status" value="1"/>
</dbReference>
<dbReference type="FunFam" id="3.30.565.10:FF:000006">
    <property type="entry name" value="Sensor histidine kinase WalK"/>
    <property type="match status" value="1"/>
</dbReference>
<dbReference type="SMART" id="SM00304">
    <property type="entry name" value="HAMP"/>
    <property type="match status" value="1"/>
</dbReference>
<dbReference type="PANTHER" id="PTHR45436">
    <property type="entry name" value="SENSOR HISTIDINE KINASE YKOH"/>
    <property type="match status" value="1"/>
</dbReference>
<keyword evidence="8" id="KW-0547">Nucleotide-binding</keyword>
<dbReference type="SMART" id="SM00387">
    <property type="entry name" value="HATPase_c"/>
    <property type="match status" value="1"/>
</dbReference>
<dbReference type="GO" id="GO:0000155">
    <property type="term" value="F:phosphorelay sensor kinase activity"/>
    <property type="evidence" value="ECO:0007669"/>
    <property type="project" value="InterPro"/>
</dbReference>
<evidence type="ECO:0000259" key="15">
    <source>
        <dbReference type="PROSITE" id="PS50109"/>
    </source>
</evidence>
<evidence type="ECO:0000256" key="10">
    <source>
        <dbReference type="ARBA" id="ARBA00022840"/>
    </source>
</evidence>
<keyword evidence="11 14" id="KW-1133">Transmembrane helix</keyword>
<keyword evidence="12" id="KW-0902">Two-component regulatory system</keyword>
<evidence type="ECO:0000256" key="11">
    <source>
        <dbReference type="ARBA" id="ARBA00022989"/>
    </source>
</evidence>
<keyword evidence="13 14" id="KW-0472">Membrane</keyword>
<dbReference type="EC" id="2.7.13.3" evidence="3"/>
<reference evidence="17" key="1">
    <citation type="journal article" date="2021" name="PeerJ">
        <title>Extensive microbial diversity within the chicken gut microbiome revealed by metagenomics and culture.</title>
        <authorList>
            <person name="Gilroy R."/>
            <person name="Ravi A."/>
            <person name="Getino M."/>
            <person name="Pursley I."/>
            <person name="Horton D.L."/>
            <person name="Alikhan N.F."/>
            <person name="Baker D."/>
            <person name="Gharbi K."/>
            <person name="Hall N."/>
            <person name="Watson M."/>
            <person name="Adriaenssens E.M."/>
            <person name="Foster-Nyarko E."/>
            <person name="Jarju S."/>
            <person name="Secka A."/>
            <person name="Antonio M."/>
            <person name="Oren A."/>
            <person name="Chaudhuri R.R."/>
            <person name="La Ragione R."/>
            <person name="Hildebrand F."/>
            <person name="Pallen M.J."/>
        </authorList>
    </citation>
    <scope>NUCLEOTIDE SEQUENCE</scope>
    <source>
        <strain evidence="17">CHK169-2315</strain>
    </source>
</reference>
<keyword evidence="7 14" id="KW-0812">Transmembrane</keyword>
<keyword evidence="6" id="KW-0808">Transferase</keyword>
<dbReference type="InterPro" id="IPR004358">
    <property type="entry name" value="Sig_transdc_His_kin-like_C"/>
</dbReference>
<protein>
    <recommendedName>
        <fullName evidence="3">histidine kinase</fullName>
        <ecNumber evidence="3">2.7.13.3</ecNumber>
    </recommendedName>
</protein>
<dbReference type="Pfam" id="PF00672">
    <property type="entry name" value="HAMP"/>
    <property type="match status" value="1"/>
</dbReference>
<dbReference type="CDD" id="cd00075">
    <property type="entry name" value="HATPase"/>
    <property type="match status" value="1"/>
</dbReference>
<evidence type="ECO:0000256" key="13">
    <source>
        <dbReference type="ARBA" id="ARBA00023136"/>
    </source>
</evidence>
<dbReference type="PROSITE" id="PS50885">
    <property type="entry name" value="HAMP"/>
    <property type="match status" value="1"/>
</dbReference>
<keyword evidence="5" id="KW-0597">Phosphoprotein</keyword>
<dbReference type="Gene3D" id="6.10.340.10">
    <property type="match status" value="1"/>
</dbReference>
<dbReference type="SUPFAM" id="SSF158472">
    <property type="entry name" value="HAMP domain-like"/>
    <property type="match status" value="1"/>
</dbReference>
<dbReference type="PANTHER" id="PTHR45436:SF5">
    <property type="entry name" value="SENSOR HISTIDINE KINASE TRCS"/>
    <property type="match status" value="1"/>
</dbReference>
<comment type="catalytic activity">
    <reaction evidence="1">
        <text>ATP + protein L-histidine = ADP + protein N-phospho-L-histidine.</text>
        <dbReference type="EC" id="2.7.13.3"/>
    </reaction>
</comment>
<dbReference type="InterPro" id="IPR003594">
    <property type="entry name" value="HATPase_dom"/>
</dbReference>
<name>A0A9D1PK27_9BACI</name>
<keyword evidence="10" id="KW-0067">ATP-binding</keyword>
<dbReference type="SUPFAM" id="SSF47384">
    <property type="entry name" value="Homodimeric domain of signal transducing histidine kinase"/>
    <property type="match status" value="1"/>
</dbReference>
<evidence type="ECO:0000256" key="3">
    <source>
        <dbReference type="ARBA" id="ARBA00012438"/>
    </source>
</evidence>
<dbReference type="InterPro" id="IPR036097">
    <property type="entry name" value="HisK_dim/P_sf"/>
</dbReference>
<proteinExistence type="predicted"/>
<reference evidence="17" key="2">
    <citation type="submission" date="2021-04" db="EMBL/GenBank/DDBJ databases">
        <authorList>
            <person name="Gilroy R."/>
        </authorList>
    </citation>
    <scope>NUCLEOTIDE SEQUENCE</scope>
    <source>
        <strain evidence="17">CHK169-2315</strain>
    </source>
</reference>
<evidence type="ECO:0000313" key="17">
    <source>
        <dbReference type="EMBL" id="HIV73861.1"/>
    </source>
</evidence>
<dbReference type="Proteomes" id="UP000823937">
    <property type="component" value="Unassembled WGS sequence"/>
</dbReference>
<dbReference type="Pfam" id="PF00512">
    <property type="entry name" value="HisKA"/>
    <property type="match status" value="1"/>
</dbReference>
<gene>
    <name evidence="17" type="ORF">H9895_02130</name>
</gene>
<evidence type="ECO:0000256" key="6">
    <source>
        <dbReference type="ARBA" id="ARBA00022679"/>
    </source>
</evidence>
<feature type="transmembrane region" description="Helical" evidence="14">
    <location>
        <begin position="155"/>
        <end position="176"/>
    </location>
</feature>
<dbReference type="InterPro" id="IPR003661">
    <property type="entry name" value="HisK_dim/P_dom"/>
</dbReference>
<evidence type="ECO:0000256" key="12">
    <source>
        <dbReference type="ARBA" id="ARBA00023012"/>
    </source>
</evidence>
<dbReference type="GO" id="GO:0005886">
    <property type="term" value="C:plasma membrane"/>
    <property type="evidence" value="ECO:0007669"/>
    <property type="project" value="UniProtKB-SubCell"/>
</dbReference>
<dbReference type="InterPro" id="IPR036890">
    <property type="entry name" value="HATPase_C_sf"/>
</dbReference>
<dbReference type="CDD" id="cd00082">
    <property type="entry name" value="HisKA"/>
    <property type="match status" value="1"/>
</dbReference>
<dbReference type="PROSITE" id="PS50109">
    <property type="entry name" value="HIS_KIN"/>
    <property type="match status" value="1"/>
</dbReference>
<comment type="caution">
    <text evidence="17">The sequence shown here is derived from an EMBL/GenBank/DDBJ whole genome shotgun (WGS) entry which is preliminary data.</text>
</comment>
<keyword evidence="9" id="KW-0418">Kinase</keyword>
<feature type="transmembrane region" description="Helical" evidence="14">
    <location>
        <begin position="7"/>
        <end position="30"/>
    </location>
</feature>
<dbReference type="InterPro" id="IPR050428">
    <property type="entry name" value="TCS_sensor_his_kinase"/>
</dbReference>
<sequence length="453" mass="51658">MKLRAKINIYTAFTFIVLLIVINVAIYFTFNKMMYQNEVERSHQEAIKTVNGMKDASEQVQQSDLLRAYLPINGMLRIVGANEEVDVTITTPEQQVLRDFPVQFYDHETAKLVNVNDVYHTFVSIPIIDDDGKVGNLQMMENLEDVTNILNMLKIILTIVTLIAMIPVIVSAQILSRVISKPILNMIETMTKIQQSGRHTKIDLPKKSKDELYQMGQTFNTMIERLEENYEKQEEFVMNASHELKTPLTIIESYSDLLKRRGKERPELVEESLDAIHSEAIRMRELTEQLLFLAKNESKWQLDFEEIEVIHLVKEIIQHFHSAFNTKVALHVDEAITVFADRKRLKQLIYVFVENAYKYSEGNISIAIGKTDEKHGLIEVIDDGVGIPAEDVDKIFERFYRVDKARARKTGGSGLGLAIAKEIAAVIGANVSIESEEGKGTKAKIIISLVDYH</sequence>
<evidence type="ECO:0000256" key="14">
    <source>
        <dbReference type="SAM" id="Phobius"/>
    </source>
</evidence>
<accession>A0A9D1PK27</accession>
<dbReference type="InterPro" id="IPR003660">
    <property type="entry name" value="HAMP_dom"/>
</dbReference>
<evidence type="ECO:0000313" key="18">
    <source>
        <dbReference type="Proteomes" id="UP000823937"/>
    </source>
</evidence>
<feature type="domain" description="Histidine kinase" evidence="15">
    <location>
        <begin position="239"/>
        <end position="451"/>
    </location>
</feature>
<organism evidence="17 18">
    <name type="scientific">Candidatus Pseudogracilibacillus intestinigallinarum</name>
    <dbReference type="NCBI Taxonomy" id="2838742"/>
    <lineage>
        <taxon>Bacteria</taxon>
        <taxon>Bacillati</taxon>
        <taxon>Bacillota</taxon>
        <taxon>Bacilli</taxon>
        <taxon>Bacillales</taxon>
        <taxon>Bacillaceae</taxon>
        <taxon>Pseudogracilibacillus</taxon>
    </lineage>
</organism>
<evidence type="ECO:0000259" key="16">
    <source>
        <dbReference type="PROSITE" id="PS50885"/>
    </source>
</evidence>
<dbReference type="Gene3D" id="1.10.287.130">
    <property type="match status" value="1"/>
</dbReference>
<keyword evidence="4" id="KW-1003">Cell membrane</keyword>
<dbReference type="PRINTS" id="PR00344">
    <property type="entry name" value="BCTRLSENSOR"/>
</dbReference>
<evidence type="ECO:0000256" key="1">
    <source>
        <dbReference type="ARBA" id="ARBA00000085"/>
    </source>
</evidence>
<dbReference type="Pfam" id="PF02518">
    <property type="entry name" value="HATPase_c"/>
    <property type="match status" value="1"/>
</dbReference>
<evidence type="ECO:0000256" key="2">
    <source>
        <dbReference type="ARBA" id="ARBA00004651"/>
    </source>
</evidence>
<evidence type="ECO:0000256" key="5">
    <source>
        <dbReference type="ARBA" id="ARBA00022553"/>
    </source>
</evidence>
<dbReference type="CDD" id="cd06225">
    <property type="entry name" value="HAMP"/>
    <property type="match status" value="1"/>
</dbReference>
<dbReference type="EMBL" id="DXHX01000028">
    <property type="protein sequence ID" value="HIV73861.1"/>
    <property type="molecule type" value="Genomic_DNA"/>
</dbReference>
<dbReference type="FunFam" id="1.10.287.130:FF:000001">
    <property type="entry name" value="Two-component sensor histidine kinase"/>
    <property type="match status" value="1"/>
</dbReference>
<feature type="domain" description="HAMP" evidence="16">
    <location>
        <begin position="177"/>
        <end position="231"/>
    </location>
</feature>
<dbReference type="AlphaFoldDB" id="A0A9D1PK27"/>